<dbReference type="PANTHER" id="PTHR46228:SF2">
    <property type="entry name" value="KELCH REPEAT PROTEIN (AFU_ORTHOLOGUE AFUA_4G14350)"/>
    <property type="match status" value="1"/>
</dbReference>
<keyword evidence="2" id="KW-0677">Repeat</keyword>
<feature type="region of interest" description="Disordered" evidence="3">
    <location>
        <begin position="598"/>
        <end position="685"/>
    </location>
</feature>
<dbReference type="Gene3D" id="2.120.10.80">
    <property type="entry name" value="Kelch-type beta propeller"/>
    <property type="match status" value="1"/>
</dbReference>
<evidence type="ECO:0008006" key="8">
    <source>
        <dbReference type="Google" id="ProtNLM"/>
    </source>
</evidence>
<evidence type="ECO:0000256" key="5">
    <source>
        <dbReference type="SAM" id="SignalP"/>
    </source>
</evidence>
<dbReference type="SUPFAM" id="SSF50965">
    <property type="entry name" value="Galactose oxidase, central domain"/>
    <property type="match status" value="1"/>
</dbReference>
<feature type="compositionally biased region" description="Pro residues" evidence="3">
    <location>
        <begin position="606"/>
        <end position="616"/>
    </location>
</feature>
<dbReference type="EMBL" id="PYWC01000030">
    <property type="protein sequence ID" value="PWW76820.1"/>
    <property type="molecule type" value="Genomic_DNA"/>
</dbReference>
<feature type="signal peptide" evidence="5">
    <location>
        <begin position="1"/>
        <end position="27"/>
    </location>
</feature>
<sequence>MRFSLWSRHSALETSALVAFLFPLFSCSHRTPIAEYGSGLSLGRRATSREVICSWNRPQSALFRDTIFIDGGTLTWQITGEDGKTITNSSTHLHFHPTQAYRKAQSIRSNDGKTAIQSTPKPDTNMGTDFKNGFMLANDFQFIIYGGYLEYGDKDPSIGPVWSLARDMVQNGETPLRDPPKYRTLTLEKITRYIAAGGSVNVPSENKAYVFSGATGRDWGEFYAPTSAPDDAIATYNSSNLISVDMSTMGSEKWDNKTIPSGIPARKNAEVVWLPIGLQGTLVVIGGALNRDLAPYRSDITDEQKTMGQSFIDNVHLYDIANDKWYTQKTSGDDKPPATSEFCTSYAASQDGKSFQIYAYGGWEDFSSVPTNSNPPSANVYVLSLPAFKWIKVYNDNDSTHGRRGHRCHKVADNLMMVVGGALMSNGLCINEGIVKMFNLNTLKWEDKYDPAVHDAYKVPEVVYKAIGGTEKGGASATPSSWNSSEIQDLFGIKYTKTIKNYWPYQSVSGPSTNPPVVNGTFVPDPNKSGNGMPSYVPPLLGAILGLLVLITVLCAILFCLRRKRAERRRLQSDSAASTVRKNRQTWSWLLGVYGDEKRGQQEWPEPTPSTEPPNPFDASAVGSPMREEQTKPIETAGRQLYEMPDTSVAQELYSAPASQRRVTISEQVTEIREDPQNKISAANE</sequence>
<feature type="chain" id="PRO_5016372094" description="Galactose oxidase" evidence="5">
    <location>
        <begin position="28"/>
        <end position="685"/>
    </location>
</feature>
<feature type="compositionally biased region" description="Polar residues" evidence="3">
    <location>
        <begin position="657"/>
        <end position="669"/>
    </location>
</feature>
<evidence type="ECO:0000256" key="4">
    <source>
        <dbReference type="SAM" id="Phobius"/>
    </source>
</evidence>
<evidence type="ECO:0000256" key="3">
    <source>
        <dbReference type="SAM" id="MobiDB-lite"/>
    </source>
</evidence>
<keyword evidence="7" id="KW-1185">Reference proteome</keyword>
<keyword evidence="4" id="KW-1133">Transmembrane helix</keyword>
<dbReference type="OrthoDB" id="540004at2759"/>
<dbReference type="Proteomes" id="UP000246991">
    <property type="component" value="Unassembled WGS sequence"/>
</dbReference>
<dbReference type="STRING" id="42249.A0A317SST4"/>
<comment type="caution">
    <text evidence="6">The sequence shown here is derived from an EMBL/GenBank/DDBJ whole genome shotgun (WGS) entry which is preliminary data.</text>
</comment>
<evidence type="ECO:0000256" key="2">
    <source>
        <dbReference type="ARBA" id="ARBA00022737"/>
    </source>
</evidence>
<keyword evidence="4" id="KW-0812">Transmembrane</keyword>
<name>A0A317SST4_9PEZI</name>
<evidence type="ECO:0000256" key="1">
    <source>
        <dbReference type="ARBA" id="ARBA00022441"/>
    </source>
</evidence>
<dbReference type="InterPro" id="IPR011043">
    <property type="entry name" value="Gal_Oxase/kelch_b-propeller"/>
</dbReference>
<organism evidence="6 7">
    <name type="scientific">Tuber magnatum</name>
    <name type="common">white Piedmont truffle</name>
    <dbReference type="NCBI Taxonomy" id="42249"/>
    <lineage>
        <taxon>Eukaryota</taxon>
        <taxon>Fungi</taxon>
        <taxon>Dikarya</taxon>
        <taxon>Ascomycota</taxon>
        <taxon>Pezizomycotina</taxon>
        <taxon>Pezizomycetes</taxon>
        <taxon>Pezizales</taxon>
        <taxon>Tuberaceae</taxon>
        <taxon>Tuber</taxon>
    </lineage>
</organism>
<keyword evidence="1" id="KW-0880">Kelch repeat</keyword>
<feature type="transmembrane region" description="Helical" evidence="4">
    <location>
        <begin position="536"/>
        <end position="561"/>
    </location>
</feature>
<proteinExistence type="predicted"/>
<evidence type="ECO:0000313" key="6">
    <source>
        <dbReference type="EMBL" id="PWW76820.1"/>
    </source>
</evidence>
<dbReference type="InterPro" id="IPR015915">
    <property type="entry name" value="Kelch-typ_b-propeller"/>
</dbReference>
<reference evidence="6 7" key="1">
    <citation type="submission" date="2018-03" db="EMBL/GenBank/DDBJ databases">
        <title>Genomes of Pezizomycetes fungi and the evolution of truffles.</title>
        <authorList>
            <person name="Murat C."/>
            <person name="Payen T."/>
            <person name="Noel B."/>
            <person name="Kuo A."/>
            <person name="Martin F.M."/>
        </authorList>
    </citation>
    <scope>NUCLEOTIDE SEQUENCE [LARGE SCALE GENOMIC DNA]</scope>
    <source>
        <strain evidence="6">091103-1</strain>
    </source>
</reference>
<keyword evidence="4" id="KW-0472">Membrane</keyword>
<evidence type="ECO:0000313" key="7">
    <source>
        <dbReference type="Proteomes" id="UP000246991"/>
    </source>
</evidence>
<protein>
    <recommendedName>
        <fullName evidence="8">Galactose oxidase</fullName>
    </recommendedName>
</protein>
<dbReference type="PANTHER" id="PTHR46228">
    <property type="entry name" value="KELCH DOMAIN-CONTAINING PROTEIN"/>
    <property type="match status" value="1"/>
</dbReference>
<accession>A0A317SST4</accession>
<keyword evidence="5" id="KW-0732">Signal</keyword>
<gene>
    <name evidence="6" type="ORF">C7212DRAFT_344289</name>
</gene>
<dbReference type="AlphaFoldDB" id="A0A317SST4"/>